<feature type="compositionally biased region" description="Basic and acidic residues" evidence="1">
    <location>
        <begin position="177"/>
        <end position="201"/>
    </location>
</feature>
<protein>
    <submittedName>
        <fullName evidence="2">Uncharacterized protein</fullName>
    </submittedName>
</protein>
<keyword evidence="3" id="KW-1185">Reference proteome</keyword>
<organism evidence="2 3">
    <name type="scientific">Kibdelosporangium aridum</name>
    <dbReference type="NCBI Taxonomy" id="2030"/>
    <lineage>
        <taxon>Bacteria</taxon>
        <taxon>Bacillati</taxon>
        <taxon>Actinomycetota</taxon>
        <taxon>Actinomycetes</taxon>
        <taxon>Pseudonocardiales</taxon>
        <taxon>Pseudonocardiaceae</taxon>
        <taxon>Kibdelosporangium</taxon>
    </lineage>
</organism>
<sequence>MDLKSIADQLYALRPTEFMAARSEFVRAAKEEGDKQAATAIGKLRKPSTAAWALNLLARREPAELKRLANLGASLRDAHGRFDGETLRELSKQRHQLVRAMVAQVRSLASAEGQKLSETVVRDIESVFAAALADPAVTEVLQAGTLSATNDLSSPEAWPEPPEPVVDEVALRREQRAERRRQELGRARAEAQHTAEVRDRAQSALAHAEQKAERAARQVAELTAELERAREAEQETAREVREARAVFRTAEKAAERARRQLESLE</sequence>
<gene>
    <name evidence="2" type="ORF">SAMN05661093_02096</name>
</gene>
<accession>A0A1Y5XBU1</accession>
<reference evidence="2 3" key="1">
    <citation type="submission" date="2017-04" db="EMBL/GenBank/DDBJ databases">
        <authorList>
            <person name="Afonso C.L."/>
            <person name="Miller P.J."/>
            <person name="Scott M.A."/>
            <person name="Spackman E."/>
            <person name="Goraichik I."/>
            <person name="Dimitrov K.M."/>
            <person name="Suarez D.L."/>
            <person name="Swayne D.E."/>
        </authorList>
    </citation>
    <scope>NUCLEOTIDE SEQUENCE [LARGE SCALE GENOMIC DNA]</scope>
    <source>
        <strain evidence="2 3">DSM 43828</strain>
    </source>
</reference>
<feature type="region of interest" description="Disordered" evidence="1">
    <location>
        <begin position="177"/>
        <end position="212"/>
    </location>
</feature>
<proteinExistence type="predicted"/>
<dbReference type="OrthoDB" id="3541690at2"/>
<dbReference type="AlphaFoldDB" id="A0A1Y5XBU1"/>
<evidence type="ECO:0000313" key="2">
    <source>
        <dbReference type="EMBL" id="SMC85291.1"/>
    </source>
</evidence>
<evidence type="ECO:0000313" key="3">
    <source>
        <dbReference type="Proteomes" id="UP000192674"/>
    </source>
</evidence>
<evidence type="ECO:0000256" key="1">
    <source>
        <dbReference type="SAM" id="MobiDB-lite"/>
    </source>
</evidence>
<name>A0A1Y5XBU1_KIBAR</name>
<dbReference type="EMBL" id="FWXV01000002">
    <property type="protein sequence ID" value="SMC85291.1"/>
    <property type="molecule type" value="Genomic_DNA"/>
</dbReference>
<dbReference type="Proteomes" id="UP000192674">
    <property type="component" value="Unassembled WGS sequence"/>
</dbReference>
<dbReference type="RefSeq" id="WP_084425796.1">
    <property type="nucleotide sequence ID" value="NZ_FWXV01000002.1"/>
</dbReference>